<dbReference type="EMBL" id="MN738852">
    <property type="protein sequence ID" value="QHT28152.1"/>
    <property type="molecule type" value="Genomic_DNA"/>
</dbReference>
<evidence type="ECO:0000313" key="1">
    <source>
        <dbReference type="EMBL" id="QHT28152.1"/>
    </source>
</evidence>
<organism evidence="1">
    <name type="scientific">viral metagenome</name>
    <dbReference type="NCBI Taxonomy" id="1070528"/>
    <lineage>
        <taxon>unclassified sequences</taxon>
        <taxon>metagenomes</taxon>
        <taxon>organismal metagenomes</taxon>
    </lineage>
</organism>
<proteinExistence type="predicted"/>
<reference evidence="1" key="1">
    <citation type="journal article" date="2020" name="Nature">
        <title>Giant virus diversity and host interactions through global metagenomics.</title>
        <authorList>
            <person name="Schulz F."/>
            <person name="Roux S."/>
            <person name="Paez-Espino D."/>
            <person name="Jungbluth S."/>
            <person name="Walsh D.A."/>
            <person name="Denef V.J."/>
            <person name="McMahon K.D."/>
            <person name="Konstantinidis K.T."/>
            <person name="Eloe-Fadrosh E.A."/>
            <person name="Kyrpides N.C."/>
            <person name="Woyke T."/>
        </authorList>
    </citation>
    <scope>NUCLEOTIDE SEQUENCE</scope>
    <source>
        <strain evidence="1">GVMAG-M-3300001348-25</strain>
    </source>
</reference>
<accession>A0A6C0EH98</accession>
<sequence length="95" mass="10983">MEELHRPLLEVSHNCKVCKTLENIVNCSHCYQDVCIEPFSCSLSFPDVNDSEMFVCIDCYNSINAKLVPLKKRKKKVKPYMVHGKGYKIYSPVVR</sequence>
<name>A0A6C0EH98_9ZZZZ</name>
<protein>
    <submittedName>
        <fullName evidence="1">Uncharacterized protein</fullName>
    </submittedName>
</protein>
<dbReference type="AlphaFoldDB" id="A0A6C0EH98"/>